<sequence length="238" mass="28056">MNRLDQAYNKLNRIRTEQAETQQAIRKEHDLIPFGQPNIIGRPDIYKTVKRKYEKSRNLLQEEEKQEKRIEMLEKVEKFKESNELIKDIHVVGKTGYATVGVKTSVNNLEYFKNQLKEMEEKNEEAKAYNKTKPKIKMKTLGADITKLKKKIAYLEQMEEREKNQVLSEKTKELIDNGAVVQWKKKPIYYFVKGLKKVALEIDENGNFIISPRYPAYNESDKDFINNLLKSTKKETFC</sequence>
<dbReference type="AlphaFoldDB" id="A0A1V2UB88"/>
<evidence type="ECO:0000313" key="3">
    <source>
        <dbReference type="Proteomes" id="UP000189299"/>
    </source>
</evidence>
<accession>A0A1V2UB88</accession>
<reference evidence="2 3" key="1">
    <citation type="submission" date="2016-12" db="EMBL/GenBank/DDBJ databases">
        <authorList>
            <person name="Song W.-J."/>
            <person name="Kurnit D.M."/>
        </authorList>
    </citation>
    <scope>NUCLEOTIDE SEQUENCE [LARGE SCALE GENOMIC DNA]</scope>
    <source>
        <strain evidence="2 3">CGB1038-1_S1</strain>
    </source>
</reference>
<protein>
    <submittedName>
        <fullName evidence="2">Uncharacterized protein</fullName>
    </submittedName>
</protein>
<organism evidence="2 3">
    <name type="scientific">Enterococcus mundtii</name>
    <dbReference type="NCBI Taxonomy" id="53346"/>
    <lineage>
        <taxon>Bacteria</taxon>
        <taxon>Bacillati</taxon>
        <taxon>Bacillota</taxon>
        <taxon>Bacilli</taxon>
        <taxon>Lactobacillales</taxon>
        <taxon>Enterococcaceae</taxon>
        <taxon>Enterococcus</taxon>
    </lineage>
</organism>
<keyword evidence="1" id="KW-0175">Coiled coil</keyword>
<dbReference type="Proteomes" id="UP000189299">
    <property type="component" value="Unassembled WGS sequence"/>
</dbReference>
<feature type="coiled-coil region" evidence="1">
    <location>
        <begin position="102"/>
        <end position="165"/>
    </location>
</feature>
<name>A0A1V2UB88_ENTMU</name>
<gene>
    <name evidence="2" type="ORF">BTN92_15050</name>
</gene>
<dbReference type="EMBL" id="MSTR01000021">
    <property type="protein sequence ID" value="ONN40443.1"/>
    <property type="molecule type" value="Genomic_DNA"/>
</dbReference>
<dbReference type="OrthoDB" id="9803716at2"/>
<feature type="coiled-coil region" evidence="1">
    <location>
        <begin position="4"/>
        <end position="76"/>
    </location>
</feature>
<dbReference type="RefSeq" id="WP_077152090.1">
    <property type="nucleotide sequence ID" value="NZ_CABMMO010000021.1"/>
</dbReference>
<evidence type="ECO:0000313" key="2">
    <source>
        <dbReference type="EMBL" id="ONN40443.1"/>
    </source>
</evidence>
<evidence type="ECO:0000256" key="1">
    <source>
        <dbReference type="SAM" id="Coils"/>
    </source>
</evidence>
<comment type="caution">
    <text evidence="2">The sequence shown here is derived from an EMBL/GenBank/DDBJ whole genome shotgun (WGS) entry which is preliminary data.</text>
</comment>
<proteinExistence type="predicted"/>